<feature type="region of interest" description="Disordered" evidence="1">
    <location>
        <begin position="257"/>
        <end position="289"/>
    </location>
</feature>
<gene>
    <name evidence="2" type="ORF">FPHYL_3977</name>
</gene>
<proteinExistence type="predicted"/>
<evidence type="ECO:0000256" key="1">
    <source>
        <dbReference type="SAM" id="MobiDB-lite"/>
    </source>
</evidence>
<organism evidence="2 3">
    <name type="scientific">Fusarium phyllophilum</name>
    <dbReference type="NCBI Taxonomy" id="47803"/>
    <lineage>
        <taxon>Eukaryota</taxon>
        <taxon>Fungi</taxon>
        <taxon>Dikarya</taxon>
        <taxon>Ascomycota</taxon>
        <taxon>Pezizomycotina</taxon>
        <taxon>Sordariomycetes</taxon>
        <taxon>Hypocreomycetidae</taxon>
        <taxon>Hypocreales</taxon>
        <taxon>Nectriaceae</taxon>
        <taxon>Fusarium</taxon>
        <taxon>Fusarium fujikuroi species complex</taxon>
    </lineage>
</organism>
<evidence type="ECO:0000313" key="3">
    <source>
        <dbReference type="Proteomes" id="UP000582016"/>
    </source>
</evidence>
<comment type="caution">
    <text evidence="2">The sequence shown here is derived from an EMBL/GenBank/DDBJ whole genome shotgun (WGS) entry which is preliminary data.</text>
</comment>
<keyword evidence="3" id="KW-1185">Reference proteome</keyword>
<feature type="region of interest" description="Disordered" evidence="1">
    <location>
        <begin position="161"/>
        <end position="238"/>
    </location>
</feature>
<feature type="compositionally biased region" description="Acidic residues" evidence="1">
    <location>
        <begin position="271"/>
        <end position="289"/>
    </location>
</feature>
<feature type="compositionally biased region" description="Basic and acidic residues" evidence="1">
    <location>
        <begin position="63"/>
        <end position="74"/>
    </location>
</feature>
<dbReference type="EMBL" id="JAAOAQ010000123">
    <property type="protein sequence ID" value="KAF5566064.1"/>
    <property type="molecule type" value="Genomic_DNA"/>
</dbReference>
<reference evidence="2 3" key="1">
    <citation type="submission" date="2020-05" db="EMBL/GenBank/DDBJ databases">
        <title>Identification and distribution of gene clusters putatively required for synthesis of sphingolipid metabolism inhibitors in phylogenetically diverse species of the filamentous fungus Fusarium.</title>
        <authorList>
            <person name="Kim H.-S."/>
            <person name="Busman M."/>
            <person name="Brown D.W."/>
            <person name="Divon H."/>
            <person name="Uhlig S."/>
            <person name="Proctor R.H."/>
        </authorList>
    </citation>
    <scope>NUCLEOTIDE SEQUENCE [LARGE SCALE GENOMIC DNA]</scope>
    <source>
        <strain evidence="2 3">NRRL 13617</strain>
    </source>
</reference>
<feature type="compositionally biased region" description="Basic and acidic residues" evidence="1">
    <location>
        <begin position="1"/>
        <end position="12"/>
    </location>
</feature>
<feature type="region of interest" description="Disordered" evidence="1">
    <location>
        <begin position="42"/>
        <end position="89"/>
    </location>
</feature>
<evidence type="ECO:0000313" key="2">
    <source>
        <dbReference type="EMBL" id="KAF5566064.1"/>
    </source>
</evidence>
<accession>A0A8H5NHY4</accession>
<feature type="region of interest" description="Disordered" evidence="1">
    <location>
        <begin position="1"/>
        <end position="28"/>
    </location>
</feature>
<sequence>MADKSINDCGDKRPKRSLPTESSESERDALLAHFMNGQLGGVTHSHGRWFESAHRGTGSGSRLQDRGSLDKDPVRSASSPSPGENFSARNREEWIAIWDQREQGGQGLQGMLRSFDTNDPHSHKPVQGILFDVNPTVLEAVNAKRRRVGNSLCNYFEGLPAVPEGPQPSQPASTLLRPRPTAGEPSSRQQQLALPPVDHREASGEPPGRAGSGPGDGGERQVKGKGKQAEDVETGVNAPSFSWCLIGTHFREMPGAFVDISPEELERLSDEEAEQESEDEDEGDVVGED</sequence>
<feature type="compositionally biased region" description="Polar residues" evidence="1">
    <location>
        <begin position="76"/>
        <end position="88"/>
    </location>
</feature>
<dbReference type="Proteomes" id="UP000582016">
    <property type="component" value="Unassembled WGS sequence"/>
</dbReference>
<dbReference type="OrthoDB" id="5098738at2759"/>
<feature type="compositionally biased region" description="Basic and acidic residues" evidence="1">
    <location>
        <begin position="217"/>
        <end position="230"/>
    </location>
</feature>
<protein>
    <submittedName>
        <fullName evidence="2">Uncharacterized protein</fullName>
    </submittedName>
</protein>
<name>A0A8H5NHY4_9HYPO</name>
<dbReference type="AlphaFoldDB" id="A0A8H5NHY4"/>